<comment type="caution">
    <text evidence="4">The sequence shown here is derived from an EMBL/GenBank/DDBJ whole genome shotgun (WGS) entry which is preliminary data.</text>
</comment>
<evidence type="ECO:0000256" key="2">
    <source>
        <dbReference type="SAM" id="MobiDB-lite"/>
    </source>
</evidence>
<name>A0A1J4KGN5_9EUKA</name>
<proteinExistence type="predicted"/>
<dbReference type="PROSITE" id="PS00108">
    <property type="entry name" value="PROTEIN_KINASE_ST"/>
    <property type="match status" value="1"/>
</dbReference>
<evidence type="ECO:0000256" key="1">
    <source>
        <dbReference type="SAM" id="Coils"/>
    </source>
</evidence>
<organism evidence="4 5">
    <name type="scientific">Tritrichomonas foetus</name>
    <dbReference type="NCBI Taxonomy" id="1144522"/>
    <lineage>
        <taxon>Eukaryota</taxon>
        <taxon>Metamonada</taxon>
        <taxon>Parabasalia</taxon>
        <taxon>Tritrichomonadida</taxon>
        <taxon>Tritrichomonadidae</taxon>
        <taxon>Tritrichomonas</taxon>
    </lineage>
</organism>
<dbReference type="PROSITE" id="PS50011">
    <property type="entry name" value="PROTEIN_KINASE_DOM"/>
    <property type="match status" value="1"/>
</dbReference>
<feature type="region of interest" description="Disordered" evidence="2">
    <location>
        <begin position="752"/>
        <end position="799"/>
    </location>
</feature>
<dbReference type="RefSeq" id="XP_068361958.1">
    <property type="nucleotide sequence ID" value="XM_068502637.1"/>
</dbReference>
<dbReference type="EMBL" id="MLAK01000657">
    <property type="protein sequence ID" value="OHT08822.1"/>
    <property type="molecule type" value="Genomic_DNA"/>
</dbReference>
<dbReference type="SMART" id="SM00220">
    <property type="entry name" value="S_TKc"/>
    <property type="match status" value="1"/>
</dbReference>
<feature type="compositionally biased region" description="Polar residues" evidence="2">
    <location>
        <begin position="771"/>
        <end position="789"/>
    </location>
</feature>
<reference evidence="4" key="1">
    <citation type="submission" date="2016-10" db="EMBL/GenBank/DDBJ databases">
        <authorList>
            <person name="Benchimol M."/>
            <person name="Almeida L.G."/>
            <person name="Vasconcelos A.T."/>
            <person name="Perreira-Neves A."/>
            <person name="Rosa I.A."/>
            <person name="Tasca T."/>
            <person name="Bogo M.R."/>
            <person name="de Souza W."/>
        </authorList>
    </citation>
    <scope>NUCLEOTIDE SEQUENCE [LARGE SCALE GENOMIC DNA]</scope>
    <source>
        <strain evidence="4">K</strain>
    </source>
</reference>
<keyword evidence="5" id="KW-1185">Reference proteome</keyword>
<protein>
    <recommendedName>
        <fullName evidence="3">Protein kinase domain-containing protein</fullName>
    </recommendedName>
</protein>
<dbReference type="GO" id="GO:0005524">
    <property type="term" value="F:ATP binding"/>
    <property type="evidence" value="ECO:0007669"/>
    <property type="project" value="InterPro"/>
</dbReference>
<dbReference type="InterPro" id="IPR008271">
    <property type="entry name" value="Ser/Thr_kinase_AS"/>
</dbReference>
<dbReference type="Gene3D" id="3.30.200.20">
    <property type="entry name" value="Phosphorylase Kinase, domain 1"/>
    <property type="match status" value="1"/>
</dbReference>
<dbReference type="CDD" id="cd00180">
    <property type="entry name" value="PKc"/>
    <property type="match status" value="1"/>
</dbReference>
<feature type="domain" description="Protein kinase" evidence="3">
    <location>
        <begin position="1123"/>
        <end position="1399"/>
    </location>
</feature>
<gene>
    <name evidence="4" type="ORF">TRFO_22584</name>
</gene>
<keyword evidence="1" id="KW-0175">Coiled coil</keyword>
<dbReference type="PANTHER" id="PTHR44305:SF25">
    <property type="entry name" value="CHROMOSOME UNDETERMINED SCAFFOLD_9, WHOLE GENOME SHOTGUN SEQUENCE"/>
    <property type="match status" value="1"/>
</dbReference>
<evidence type="ECO:0000259" key="3">
    <source>
        <dbReference type="PROSITE" id="PS50011"/>
    </source>
</evidence>
<dbReference type="GeneID" id="94837341"/>
<evidence type="ECO:0000313" key="4">
    <source>
        <dbReference type="EMBL" id="OHT08822.1"/>
    </source>
</evidence>
<dbReference type="InterPro" id="IPR000719">
    <property type="entry name" value="Prot_kinase_dom"/>
</dbReference>
<sequence>MLKSTIGVSPPRQSKNKVARESDTDRIQKHIQEFEEQLPKIRDEIFKLQIEYFQVTSPSKKVIKKPILQSIEKTNQEYELLIKKYDLSQNLVQTFKKILSIYPVNKAHFSDVLVKPKTQPLNSHMKEFMKQIGNFSKMTPLERTQKTQRIGASRLMLKKKLELYQNPQLVKKLIPLEEKEKRQRNDFIELLENDLKQLKAANQHLIRRFGTNSGFRISSQIKYGISVNESLKEDVKDFHKDIHRLKKEIRQFESQIESMKFPSQYERMISEGKKYKEYANNRITDLLNQASERVELGQKILIAIGKIATKIDPSHVTTGIALSELHWISDNMSRKLNKNFSFSTKSKNDYLWNLSTTLPKNDSEFPNVPELNFSPIKSFIPNTRYSRRALSTLNSIRAIENNSENAHQSIEILGNLLGNVLVDRFSPIFHKNNVFLKNLDDDIIQLPKPISDIVNLQSVFALYDNNVNNLFFTQFQPDEISHLQPELLQFYSEKVFLKERLNFSGFDFLSFFSKLIDNNSNIITCLWIIHDFAPIDTIPLLIKKIESIYETRKENFDYHDLGEVSAWAACFSSFLETKQKNIKKLTLNTFDMLFVKVLGILNPKNNNLPGDKCKLLALLRYAKFFPEEFIKFIDYSNNAASFIQNVIKYNRSFPTIITAVTEFVKTGIYLLQDDVLTWHTAFFYHLLICELIQKELHSKLIAPYLSIMCNIVESRNSTRTLQLRRLFFLLFLKKNFELEELFGSKSSSVTKKVTSEDLETPTTTDNDKSNSNEIMITPKHNTNNKINNQSDDDDKNSLNGVDIISVSSKGYEYYGSGYFEEEEEEIEFNYENEKEQPKESDNNILPIVPSLSLTPKGSNISKENIKINFRIGQKINNEESNKNSDDDSGPPSFVPTLSLTKFTPTTKKGISQNVSYHDLHEIGVFNADNPKLQLQFQQSGKVGPNRESVSIDDLDYARQRLMYPIYLNDQIHLLFIKMLFATLIEHSLHRLDVVFCDPFPFVNKKPNILFTLMQHMESTANCDMKNPLLNSIKLKKENDEVPPINFSSMLKNKDGNHYKEPKITRIYRSFKKNPLQNISTYGSSSARKQYMAVEAKPRAKIDVSDAKRLMRLTMPSMFSPSEYLNGKHVANGAFGSVMVVPKGDHMLAVKILKKSRSEFDNPHLFAVFTEVSILERCQGDRRVTQLKDYGCASKSYYIIMEYYPTTMKAWRRNNTPSINTLLRLYKEFLQACTVLVEKQINHFDIKCDNVMLDINGYPCLADFGEAMSYSNEYNCYTMLNKGTEWIKSPEMLSIALNSTNTNPDFDRRKKIGAGPASDVWSIGCLFYELITCEYLFAETNWSHFFRRITEKDQELILEANKLKLPKDPRFCNFLEFVLQRNVRSRPNINQVIAKFNEMFPEAGQSPLPTIEMPKFT</sequence>
<dbReference type="Proteomes" id="UP000179807">
    <property type="component" value="Unassembled WGS sequence"/>
</dbReference>
<feature type="coiled-coil region" evidence="1">
    <location>
        <begin position="188"/>
        <end position="255"/>
    </location>
</feature>
<feature type="region of interest" description="Disordered" evidence="2">
    <location>
        <begin position="1"/>
        <end position="24"/>
    </location>
</feature>
<dbReference type="Pfam" id="PF00069">
    <property type="entry name" value="Pkinase"/>
    <property type="match status" value="1"/>
</dbReference>
<dbReference type="GO" id="GO:0004672">
    <property type="term" value="F:protein kinase activity"/>
    <property type="evidence" value="ECO:0007669"/>
    <property type="project" value="InterPro"/>
</dbReference>
<accession>A0A1J4KGN5</accession>
<dbReference type="InterPro" id="IPR053083">
    <property type="entry name" value="TF_kinase-domain_protein"/>
</dbReference>
<dbReference type="OrthoDB" id="440949at2759"/>
<dbReference type="InterPro" id="IPR011009">
    <property type="entry name" value="Kinase-like_dom_sf"/>
</dbReference>
<dbReference type="PANTHER" id="PTHR44305">
    <property type="entry name" value="SI:DKEY-192D15.2-RELATED"/>
    <property type="match status" value="1"/>
</dbReference>
<dbReference type="VEuPathDB" id="TrichDB:TRFO_22584"/>
<dbReference type="Gene3D" id="1.10.510.10">
    <property type="entry name" value="Transferase(Phosphotransferase) domain 1"/>
    <property type="match status" value="1"/>
</dbReference>
<evidence type="ECO:0000313" key="5">
    <source>
        <dbReference type="Proteomes" id="UP000179807"/>
    </source>
</evidence>
<dbReference type="SUPFAM" id="SSF56112">
    <property type="entry name" value="Protein kinase-like (PK-like)"/>
    <property type="match status" value="1"/>
</dbReference>